<keyword evidence="1" id="KW-0808">Transferase</keyword>
<reference evidence="1 2" key="2">
    <citation type="submission" date="2019-01" db="EMBL/GenBank/DDBJ databases">
        <title>The decoding of complex shrimp genome reveals the adaptation for benthos swimmer, frequently molting mechanism and breeding impact on genome.</title>
        <authorList>
            <person name="Sun Y."/>
            <person name="Gao Y."/>
            <person name="Yu Y."/>
        </authorList>
    </citation>
    <scope>NUCLEOTIDE SEQUENCE [LARGE SCALE GENOMIC DNA]</scope>
    <source>
        <tissue evidence="1">Muscle</tissue>
    </source>
</reference>
<dbReference type="Pfam" id="PF13692">
    <property type="entry name" value="Glyco_trans_1_4"/>
    <property type="match status" value="1"/>
</dbReference>
<dbReference type="PANTHER" id="PTHR46660">
    <property type="match status" value="1"/>
</dbReference>
<dbReference type="PANTHER" id="PTHR46660:SF2">
    <property type="entry name" value="GLYCOSYLTRANSFERASE 1 DOMAIN-CONTAINING PROTEIN 1"/>
    <property type="match status" value="1"/>
</dbReference>
<dbReference type="STRING" id="6689.A0A3R7QA99"/>
<dbReference type="InterPro" id="IPR052622">
    <property type="entry name" value="Glycosyltransferase_G1"/>
</dbReference>
<evidence type="ECO:0000313" key="2">
    <source>
        <dbReference type="Proteomes" id="UP000283509"/>
    </source>
</evidence>
<gene>
    <name evidence="1" type="ORF">C7M84_020645</name>
</gene>
<proteinExistence type="predicted"/>
<keyword evidence="2" id="KW-1185">Reference proteome</keyword>
<accession>A0A3R7QA99</accession>
<protein>
    <submittedName>
        <fullName evidence="1">Putative glycosyltransferase 1 domain-containing protein 1</fullName>
    </submittedName>
</protein>
<dbReference type="GO" id="GO:0016740">
    <property type="term" value="F:transferase activity"/>
    <property type="evidence" value="ECO:0007669"/>
    <property type="project" value="UniProtKB-KW"/>
</dbReference>
<dbReference type="SUPFAM" id="SSF53756">
    <property type="entry name" value="UDP-Glycosyltransferase/glycogen phosphorylase"/>
    <property type="match status" value="1"/>
</dbReference>
<organism evidence="1 2">
    <name type="scientific">Penaeus vannamei</name>
    <name type="common">Whiteleg shrimp</name>
    <name type="synonym">Litopenaeus vannamei</name>
    <dbReference type="NCBI Taxonomy" id="6689"/>
    <lineage>
        <taxon>Eukaryota</taxon>
        <taxon>Metazoa</taxon>
        <taxon>Ecdysozoa</taxon>
        <taxon>Arthropoda</taxon>
        <taxon>Crustacea</taxon>
        <taxon>Multicrustacea</taxon>
        <taxon>Malacostraca</taxon>
        <taxon>Eumalacostraca</taxon>
        <taxon>Eucarida</taxon>
        <taxon>Decapoda</taxon>
        <taxon>Dendrobranchiata</taxon>
        <taxon>Penaeoidea</taxon>
        <taxon>Penaeidae</taxon>
        <taxon>Penaeus</taxon>
    </lineage>
</organism>
<dbReference type="AlphaFoldDB" id="A0A3R7QA99"/>
<name>A0A3R7QA99_PENVA</name>
<dbReference type="Gene3D" id="3.40.50.2000">
    <property type="entry name" value="Glycogen Phosphorylase B"/>
    <property type="match status" value="1"/>
</dbReference>
<dbReference type="CDD" id="cd03801">
    <property type="entry name" value="GT4_PimA-like"/>
    <property type="match status" value="1"/>
</dbReference>
<dbReference type="OrthoDB" id="6367092at2759"/>
<comment type="caution">
    <text evidence="1">The sequence shown here is derived from an EMBL/GenBank/DDBJ whole genome shotgun (WGS) entry which is preliminary data.</text>
</comment>
<reference evidence="1 2" key="1">
    <citation type="submission" date="2018-04" db="EMBL/GenBank/DDBJ databases">
        <authorList>
            <person name="Zhang X."/>
            <person name="Yuan J."/>
            <person name="Li F."/>
            <person name="Xiang J."/>
        </authorList>
    </citation>
    <scope>NUCLEOTIDE SEQUENCE [LARGE SCALE GENOMIC DNA]</scope>
    <source>
        <tissue evidence="1">Muscle</tissue>
    </source>
</reference>
<sequence>MEASGWGCELRDPEELSNAAAVTAAVARCDVVLGLHLYRSGPVLAACRALKVPYVACFGGTDVNECLQVPARKAVMQEAVAGAASLLAFTAAMKEAALAAWPFLQPECVRVLPQAISVCPDNAFNVAPYLRSLDEYHAKLLPVSDVAAKGCTGTCDCTSKDVSKRIQLETMNECKKNAIPISEEGLAPGQTSVPFSGPSSVITQSVPRTQSSLPRGVAYPLVVLIAGLRPVKDVLYVAEAWSNWNAEREGRGRLLIMGPVLDAPYARQVHSEASRWCGVRVADSLKPPQCHAVIASATVLLNSSLSEGMSAAILEAMVLGTPVLARDIPGNRAVVRHGETGMLFSCPDTFVQQLNRLLDEPALVATVTANARAYVAAHHRQREEADALLAVLREAVARRSDADWQEQ</sequence>
<dbReference type="EMBL" id="QCYY01004106">
    <property type="protein sequence ID" value="ROT61557.1"/>
    <property type="molecule type" value="Genomic_DNA"/>
</dbReference>
<evidence type="ECO:0000313" key="1">
    <source>
        <dbReference type="EMBL" id="ROT61557.1"/>
    </source>
</evidence>
<dbReference type="Proteomes" id="UP000283509">
    <property type="component" value="Unassembled WGS sequence"/>
</dbReference>